<dbReference type="SUPFAM" id="SSF51735">
    <property type="entry name" value="NAD(P)-binding Rossmann-fold domains"/>
    <property type="match status" value="1"/>
</dbReference>
<dbReference type="PANTHER" id="PTHR43618">
    <property type="entry name" value="7-ALPHA-HYDROXYSTEROID DEHYDROGENASE"/>
    <property type="match status" value="1"/>
</dbReference>
<keyword evidence="2" id="KW-0521">NADP</keyword>
<proteinExistence type="inferred from homology"/>
<dbReference type="InterPro" id="IPR002347">
    <property type="entry name" value="SDR_fam"/>
</dbReference>
<dbReference type="FunFam" id="3.40.50.720:FF:000084">
    <property type="entry name" value="Short-chain dehydrogenase reductase"/>
    <property type="match status" value="1"/>
</dbReference>
<dbReference type="PRINTS" id="PR00080">
    <property type="entry name" value="SDRFAMILY"/>
</dbReference>
<evidence type="ECO:0000313" key="5">
    <source>
        <dbReference type="EMBL" id="KWE05637.1"/>
    </source>
</evidence>
<sequence length="256" mass="26287">MSQVVVVSGGGTGIGFATARHFAQRGAQVAIVGRRADVLAHAAEQIGNAFPDAPGVAPLVADLAVPEQVEAIVRTLTARFPTVDAIVNAAGGHVLRQSPPDAYADGLAGVARRWTDNFRKNTLSAVLLTEALLPHLRQPGGRIVFLSSIAAFRGSGVGCYGASKAALHPYTADLAKALGPKGVTVNTVAPGFVADTAFFGAALSDAQRKDKVAESLNGRAGTPDDIANTIGWLVSPDALHVTGQVIQVNGGAERSR</sequence>
<dbReference type="OrthoDB" id="286404at2"/>
<organism evidence="5 6">
    <name type="scientific">Burkholderia ubonensis</name>
    <dbReference type="NCBI Taxonomy" id="101571"/>
    <lineage>
        <taxon>Bacteria</taxon>
        <taxon>Pseudomonadati</taxon>
        <taxon>Pseudomonadota</taxon>
        <taxon>Betaproteobacteria</taxon>
        <taxon>Burkholderiales</taxon>
        <taxon>Burkholderiaceae</taxon>
        <taxon>Burkholderia</taxon>
        <taxon>Burkholderia cepacia complex</taxon>
    </lineage>
</organism>
<dbReference type="InterPro" id="IPR052178">
    <property type="entry name" value="Sec_Metab_Biosynth_SDR"/>
</dbReference>
<keyword evidence="3" id="KW-0560">Oxidoreductase</keyword>
<accession>A0A107F7X6</accession>
<feature type="domain" description="Ketoreductase" evidence="4">
    <location>
        <begin position="3"/>
        <end position="196"/>
    </location>
</feature>
<evidence type="ECO:0000259" key="4">
    <source>
        <dbReference type="SMART" id="SM00822"/>
    </source>
</evidence>
<dbReference type="Proteomes" id="UP000062998">
    <property type="component" value="Unassembled WGS sequence"/>
</dbReference>
<evidence type="ECO:0000256" key="2">
    <source>
        <dbReference type="ARBA" id="ARBA00022857"/>
    </source>
</evidence>
<dbReference type="Pfam" id="PF13561">
    <property type="entry name" value="adh_short_C2"/>
    <property type="match status" value="1"/>
</dbReference>
<evidence type="ECO:0000313" key="6">
    <source>
        <dbReference type="Proteomes" id="UP000062998"/>
    </source>
</evidence>
<dbReference type="CDD" id="cd05233">
    <property type="entry name" value="SDR_c"/>
    <property type="match status" value="1"/>
</dbReference>
<name>A0A107F7X6_9BURK</name>
<dbReference type="AlphaFoldDB" id="A0A107F7X6"/>
<dbReference type="PANTHER" id="PTHR43618:SF8">
    <property type="entry name" value="7ALPHA-HYDROXYSTEROID DEHYDROGENASE"/>
    <property type="match status" value="1"/>
</dbReference>
<evidence type="ECO:0000256" key="1">
    <source>
        <dbReference type="ARBA" id="ARBA00006484"/>
    </source>
</evidence>
<protein>
    <submittedName>
        <fullName evidence="5">Oxidoreductase</fullName>
    </submittedName>
</protein>
<dbReference type="InterPro" id="IPR057326">
    <property type="entry name" value="KR_dom"/>
</dbReference>
<dbReference type="SMART" id="SM00822">
    <property type="entry name" value="PKS_KR"/>
    <property type="match status" value="1"/>
</dbReference>
<reference evidence="5 6" key="1">
    <citation type="submission" date="2015-11" db="EMBL/GenBank/DDBJ databases">
        <title>Expanding the genomic diversity of Burkholderia species for the development of highly accurate diagnostics.</title>
        <authorList>
            <person name="Sahl J."/>
            <person name="Keim P."/>
            <person name="Wagner D."/>
        </authorList>
    </citation>
    <scope>NUCLEOTIDE SEQUENCE [LARGE SCALE GENOMIC DNA]</scope>
    <source>
        <strain evidence="5 6">MSMB2167WGS</strain>
    </source>
</reference>
<gene>
    <name evidence="5" type="ORF">WL73_11700</name>
</gene>
<dbReference type="PRINTS" id="PR00081">
    <property type="entry name" value="GDHRDH"/>
</dbReference>
<dbReference type="InterPro" id="IPR036291">
    <property type="entry name" value="NAD(P)-bd_dom_sf"/>
</dbReference>
<dbReference type="PROSITE" id="PS00061">
    <property type="entry name" value="ADH_SHORT"/>
    <property type="match status" value="1"/>
</dbReference>
<dbReference type="EMBL" id="LPIX01000041">
    <property type="protein sequence ID" value="KWE05637.1"/>
    <property type="molecule type" value="Genomic_DNA"/>
</dbReference>
<dbReference type="RefSeq" id="WP_059970570.1">
    <property type="nucleotide sequence ID" value="NZ_LPCX01000043.1"/>
</dbReference>
<dbReference type="InterPro" id="IPR020904">
    <property type="entry name" value="Sc_DH/Rdtase_CS"/>
</dbReference>
<dbReference type="Gene3D" id="3.40.50.720">
    <property type="entry name" value="NAD(P)-binding Rossmann-like Domain"/>
    <property type="match status" value="1"/>
</dbReference>
<evidence type="ECO:0000256" key="3">
    <source>
        <dbReference type="ARBA" id="ARBA00023002"/>
    </source>
</evidence>
<dbReference type="GO" id="GO:0016491">
    <property type="term" value="F:oxidoreductase activity"/>
    <property type="evidence" value="ECO:0007669"/>
    <property type="project" value="UniProtKB-KW"/>
</dbReference>
<comment type="similarity">
    <text evidence="1">Belongs to the short-chain dehydrogenases/reductases (SDR) family.</text>
</comment>
<comment type="caution">
    <text evidence="5">The sequence shown here is derived from an EMBL/GenBank/DDBJ whole genome shotgun (WGS) entry which is preliminary data.</text>
</comment>